<accession>A0A7J8B8H7</accession>
<evidence type="ECO:0000313" key="1">
    <source>
        <dbReference type="EMBL" id="KAF6394779.1"/>
    </source>
</evidence>
<sequence length="65" mass="7162">MCLTAGLRVAACPMLKFIIHLKVGRSLKMHFLQTSLLKALTKPGAGSTLYWCWPQLSLDSRLSGT</sequence>
<keyword evidence="2" id="KW-1185">Reference proteome</keyword>
<proteinExistence type="predicted"/>
<dbReference type="AlphaFoldDB" id="A0A7J8B8H7"/>
<dbReference type="Proteomes" id="UP000550707">
    <property type="component" value="Unassembled WGS sequence"/>
</dbReference>
<gene>
    <name evidence="1" type="ORF">HJG59_006577</name>
</gene>
<organism evidence="1 2">
    <name type="scientific">Molossus molossus</name>
    <name type="common">Pallas' mastiff bat</name>
    <name type="synonym">Vespertilio molossus</name>
    <dbReference type="NCBI Taxonomy" id="27622"/>
    <lineage>
        <taxon>Eukaryota</taxon>
        <taxon>Metazoa</taxon>
        <taxon>Chordata</taxon>
        <taxon>Craniata</taxon>
        <taxon>Vertebrata</taxon>
        <taxon>Euteleostomi</taxon>
        <taxon>Mammalia</taxon>
        <taxon>Eutheria</taxon>
        <taxon>Laurasiatheria</taxon>
        <taxon>Chiroptera</taxon>
        <taxon>Yangochiroptera</taxon>
        <taxon>Molossidae</taxon>
        <taxon>Molossus</taxon>
    </lineage>
</organism>
<name>A0A7J8B8H7_MOLMO</name>
<dbReference type="EMBL" id="JACASF010000039">
    <property type="protein sequence ID" value="KAF6394779.1"/>
    <property type="molecule type" value="Genomic_DNA"/>
</dbReference>
<protein>
    <submittedName>
        <fullName evidence="1">Uncharacterized protein</fullName>
    </submittedName>
</protein>
<evidence type="ECO:0000313" key="2">
    <source>
        <dbReference type="Proteomes" id="UP000550707"/>
    </source>
</evidence>
<reference evidence="1 2" key="1">
    <citation type="journal article" date="2020" name="Nature">
        <title>Six reference-quality genomes reveal evolution of bat adaptations.</title>
        <authorList>
            <person name="Jebb D."/>
            <person name="Huang Z."/>
            <person name="Pippel M."/>
            <person name="Hughes G.M."/>
            <person name="Lavrichenko K."/>
            <person name="Devanna P."/>
            <person name="Winkler S."/>
            <person name="Jermiin L.S."/>
            <person name="Skirmuntt E.C."/>
            <person name="Katzourakis A."/>
            <person name="Burkitt-Gray L."/>
            <person name="Ray D.A."/>
            <person name="Sullivan K.A.M."/>
            <person name="Roscito J.G."/>
            <person name="Kirilenko B.M."/>
            <person name="Davalos L.M."/>
            <person name="Corthals A.P."/>
            <person name="Power M.L."/>
            <person name="Jones G."/>
            <person name="Ransome R.D."/>
            <person name="Dechmann D.K.N."/>
            <person name="Locatelli A.G."/>
            <person name="Puechmaille S.J."/>
            <person name="Fedrigo O."/>
            <person name="Jarvis E.D."/>
            <person name="Hiller M."/>
            <person name="Vernes S.C."/>
            <person name="Myers E.W."/>
            <person name="Teeling E.C."/>
        </authorList>
    </citation>
    <scope>NUCLEOTIDE SEQUENCE [LARGE SCALE GENOMIC DNA]</scope>
    <source>
        <strain evidence="1">MMolMol1</strain>
        <tissue evidence="1">Muscle</tissue>
    </source>
</reference>
<comment type="caution">
    <text evidence="1">The sequence shown here is derived from an EMBL/GenBank/DDBJ whole genome shotgun (WGS) entry which is preliminary data.</text>
</comment>